<organism evidence="2">
    <name type="scientific">Daucus carota subsp. sativus</name>
    <name type="common">Carrot</name>
    <dbReference type="NCBI Taxonomy" id="79200"/>
    <lineage>
        <taxon>Eukaryota</taxon>
        <taxon>Viridiplantae</taxon>
        <taxon>Streptophyta</taxon>
        <taxon>Embryophyta</taxon>
        <taxon>Tracheophyta</taxon>
        <taxon>Spermatophyta</taxon>
        <taxon>Magnoliopsida</taxon>
        <taxon>eudicotyledons</taxon>
        <taxon>Gunneridae</taxon>
        <taxon>Pentapetalae</taxon>
        <taxon>asterids</taxon>
        <taxon>campanulids</taxon>
        <taxon>Apiales</taxon>
        <taxon>Apiaceae</taxon>
        <taxon>Apioideae</taxon>
        <taxon>Scandiceae</taxon>
        <taxon>Daucinae</taxon>
        <taxon>Daucus</taxon>
        <taxon>Daucus sect. Daucus</taxon>
    </lineage>
</organism>
<dbReference type="InterPro" id="IPR001357">
    <property type="entry name" value="BRCT_dom"/>
</dbReference>
<dbReference type="EMBL" id="CP093343">
    <property type="protein sequence ID" value="WOG81516.1"/>
    <property type="molecule type" value="Genomic_DNA"/>
</dbReference>
<dbReference type="OMA" id="CVRRSMR"/>
<feature type="domain" description="BRCT" evidence="1">
    <location>
        <begin position="202"/>
        <end position="283"/>
    </location>
</feature>
<dbReference type="SUPFAM" id="SSF52113">
    <property type="entry name" value="BRCT domain"/>
    <property type="match status" value="1"/>
</dbReference>
<dbReference type="CDD" id="cd17731">
    <property type="entry name" value="BRCT_TopBP1_rpt2_like"/>
    <property type="match status" value="1"/>
</dbReference>
<name>A0A166FU76_DAUCS</name>
<sequence>MGGGREVEVVNSKGCSRLLVNSISPSVRLVGVQMSHDSASVSTSSTHPHAPFSGLVICVTGLSKDGRKQVMDVTRRLGGKYSSDLHPKCTHLIVQISFFLILLCHGLKYEHALKYGSKNGLFIVTLGWFMDSVRRNVRLDESLYGVKNVGENGILRDDSNGLSRYANTENYCIPVGMLEHFKQSDTINQLDVRSTVRDSNRSMDLILSGSSLFIDTDVPAELQNKIAEAATLQGAKLVNHWIGGGRNASHVVCEGTSVGKYIGHSDNLVTPLWVLKTAKEKRVPRLVHISVDLARQLGTILENVQSGLAVEERNKDTCSSDALKSGTKVSHEARQNMANLAKSGVRKRRVRRMQRCQTPIRPITPNRLLESVCWSVSEPTCAAAIYTESSGFENAGQDHASVFYNANVDEKESIASFVNFTRKLTESEKGAVIFKNHFLTILFPVDRFAEMGPCSRSFFSDSGFTCLQVLDYIYAFYQENMSKEEVELAIHTDSVHADRLRSMYSSKETAEHGYMEFKRIDFLGSRKSFEMLKRVPGDDNSNVYELLIKA</sequence>
<dbReference type="Proteomes" id="UP000077755">
    <property type="component" value="Chromosome 1"/>
</dbReference>
<gene>
    <name evidence="2" type="ORF">DCAR_001244</name>
    <name evidence="3" type="ORF">DCAR_0100666</name>
</gene>
<proteinExistence type="predicted"/>
<dbReference type="PANTHER" id="PTHR47576">
    <property type="entry name" value="BRCT DOMAIN DNA REPAIR PROTEIN-RELATED"/>
    <property type="match status" value="1"/>
</dbReference>
<dbReference type="AlphaFoldDB" id="A0A166FU76"/>
<evidence type="ECO:0000313" key="4">
    <source>
        <dbReference type="Proteomes" id="UP000077755"/>
    </source>
</evidence>
<evidence type="ECO:0000313" key="2">
    <source>
        <dbReference type="EMBL" id="KZN08179.1"/>
    </source>
</evidence>
<accession>A0A166FU76</accession>
<feature type="domain" description="BRCT" evidence="1">
    <location>
        <begin position="47"/>
        <end position="146"/>
    </location>
</feature>
<dbReference type="Pfam" id="PF00533">
    <property type="entry name" value="BRCT"/>
    <property type="match status" value="1"/>
</dbReference>
<evidence type="ECO:0000259" key="1">
    <source>
        <dbReference type="PROSITE" id="PS50172"/>
    </source>
</evidence>
<reference evidence="2" key="1">
    <citation type="journal article" date="2016" name="Nat. Genet.">
        <title>A high-quality carrot genome assembly provides new insights into carotenoid accumulation and asterid genome evolution.</title>
        <authorList>
            <person name="Iorizzo M."/>
            <person name="Ellison S."/>
            <person name="Senalik D."/>
            <person name="Zeng P."/>
            <person name="Satapoomin P."/>
            <person name="Huang J."/>
            <person name="Bowman M."/>
            <person name="Iovene M."/>
            <person name="Sanseverino W."/>
            <person name="Cavagnaro P."/>
            <person name="Yildiz M."/>
            <person name="Macko-Podgorni A."/>
            <person name="Moranska E."/>
            <person name="Grzebelus E."/>
            <person name="Grzebelus D."/>
            <person name="Ashrafi H."/>
            <person name="Zheng Z."/>
            <person name="Cheng S."/>
            <person name="Spooner D."/>
            <person name="Van Deynze A."/>
            <person name="Simon P."/>
        </authorList>
    </citation>
    <scope>NUCLEOTIDE SEQUENCE [LARGE SCALE GENOMIC DNA]</scope>
    <source>
        <tissue evidence="2">Leaf</tissue>
    </source>
</reference>
<dbReference type="PANTHER" id="PTHR47576:SF2">
    <property type="entry name" value="BRCT DOMAIN DNA REPAIR PROTEIN-RELATED"/>
    <property type="match status" value="1"/>
</dbReference>
<dbReference type="InterPro" id="IPR059215">
    <property type="entry name" value="BRCT2_TopBP1-like"/>
</dbReference>
<dbReference type="EMBL" id="LNRQ01000001">
    <property type="protein sequence ID" value="KZN08179.1"/>
    <property type="molecule type" value="Genomic_DNA"/>
</dbReference>
<dbReference type="SMART" id="SM00292">
    <property type="entry name" value="BRCT"/>
    <property type="match status" value="2"/>
</dbReference>
<dbReference type="Pfam" id="PF20415">
    <property type="entry name" value="DUF6699"/>
    <property type="match status" value="1"/>
</dbReference>
<dbReference type="Gene3D" id="3.40.50.10190">
    <property type="entry name" value="BRCT domain"/>
    <property type="match status" value="1"/>
</dbReference>
<dbReference type="InterPro" id="IPR036420">
    <property type="entry name" value="BRCT_dom_sf"/>
</dbReference>
<dbReference type="STRING" id="79200.A0A166FU76"/>
<dbReference type="PROSITE" id="PS50172">
    <property type="entry name" value="BRCT"/>
    <property type="match status" value="2"/>
</dbReference>
<reference evidence="3" key="2">
    <citation type="submission" date="2022-03" db="EMBL/GenBank/DDBJ databases">
        <title>Draft title - Genomic analysis of global carrot germplasm unveils the trajectory of domestication and the origin of high carotenoid orange carrot.</title>
        <authorList>
            <person name="Iorizzo M."/>
            <person name="Ellison S."/>
            <person name="Senalik D."/>
            <person name="Macko-Podgorni A."/>
            <person name="Grzebelus D."/>
            <person name="Bostan H."/>
            <person name="Rolling W."/>
            <person name="Curaba J."/>
            <person name="Simon P."/>
        </authorList>
    </citation>
    <scope>NUCLEOTIDE SEQUENCE</scope>
    <source>
        <tissue evidence="3">Leaf</tissue>
    </source>
</reference>
<protein>
    <recommendedName>
        <fullName evidence="1">BRCT domain-containing protein</fullName>
    </recommendedName>
</protein>
<keyword evidence="4" id="KW-1185">Reference proteome</keyword>
<dbReference type="Gramene" id="KZN08179">
    <property type="protein sequence ID" value="KZN08179"/>
    <property type="gene ID" value="DCAR_001244"/>
</dbReference>
<evidence type="ECO:0000313" key="3">
    <source>
        <dbReference type="EMBL" id="WOG81516.1"/>
    </source>
</evidence>
<dbReference type="InterPro" id="IPR046522">
    <property type="entry name" value="DUF6699"/>
</dbReference>